<dbReference type="OrthoDB" id="2576311at2759"/>
<organism evidence="4 5">
    <name type="scientific">Laccaria amethystina LaAM-08-1</name>
    <dbReference type="NCBI Taxonomy" id="1095629"/>
    <lineage>
        <taxon>Eukaryota</taxon>
        <taxon>Fungi</taxon>
        <taxon>Dikarya</taxon>
        <taxon>Basidiomycota</taxon>
        <taxon>Agaricomycotina</taxon>
        <taxon>Agaricomycetes</taxon>
        <taxon>Agaricomycetidae</taxon>
        <taxon>Agaricales</taxon>
        <taxon>Agaricineae</taxon>
        <taxon>Hydnangiaceae</taxon>
        <taxon>Laccaria</taxon>
    </lineage>
</organism>
<dbReference type="AlphaFoldDB" id="A0A0C9XKS9"/>
<keyword evidence="5" id="KW-1185">Reference proteome</keyword>
<keyword evidence="3" id="KW-0732">Signal</keyword>
<keyword evidence="2" id="KW-1133">Transmembrane helix</keyword>
<feature type="region of interest" description="Disordered" evidence="1">
    <location>
        <begin position="75"/>
        <end position="121"/>
    </location>
</feature>
<dbReference type="STRING" id="1095629.A0A0C9XKS9"/>
<feature type="region of interest" description="Disordered" evidence="1">
    <location>
        <begin position="161"/>
        <end position="184"/>
    </location>
</feature>
<reference evidence="4 5" key="1">
    <citation type="submission" date="2014-04" db="EMBL/GenBank/DDBJ databases">
        <authorList>
            <consortium name="DOE Joint Genome Institute"/>
            <person name="Kuo A."/>
            <person name="Kohler A."/>
            <person name="Nagy L.G."/>
            <person name="Floudas D."/>
            <person name="Copeland A."/>
            <person name="Barry K.W."/>
            <person name="Cichocki N."/>
            <person name="Veneault-Fourrey C."/>
            <person name="LaButti K."/>
            <person name="Lindquist E.A."/>
            <person name="Lipzen A."/>
            <person name="Lundell T."/>
            <person name="Morin E."/>
            <person name="Murat C."/>
            <person name="Sun H."/>
            <person name="Tunlid A."/>
            <person name="Henrissat B."/>
            <person name="Grigoriev I.V."/>
            <person name="Hibbett D.S."/>
            <person name="Martin F."/>
            <person name="Nordberg H.P."/>
            <person name="Cantor M.N."/>
            <person name="Hua S.X."/>
        </authorList>
    </citation>
    <scope>NUCLEOTIDE SEQUENCE [LARGE SCALE GENOMIC DNA]</scope>
    <source>
        <strain evidence="4 5">LaAM-08-1</strain>
    </source>
</reference>
<evidence type="ECO:0000256" key="1">
    <source>
        <dbReference type="SAM" id="MobiDB-lite"/>
    </source>
</evidence>
<name>A0A0C9XKS9_9AGAR</name>
<proteinExistence type="predicted"/>
<keyword evidence="2" id="KW-0472">Membrane</keyword>
<feature type="compositionally biased region" description="Polar residues" evidence="1">
    <location>
        <begin position="75"/>
        <end position="90"/>
    </location>
</feature>
<protein>
    <recommendedName>
        <fullName evidence="6">Mid2 domain-containing protein</fullName>
    </recommendedName>
</protein>
<evidence type="ECO:0000256" key="3">
    <source>
        <dbReference type="SAM" id="SignalP"/>
    </source>
</evidence>
<gene>
    <name evidence="4" type="ORF">K443DRAFT_219658</name>
</gene>
<evidence type="ECO:0008006" key="6">
    <source>
        <dbReference type="Google" id="ProtNLM"/>
    </source>
</evidence>
<evidence type="ECO:0000313" key="4">
    <source>
        <dbReference type="EMBL" id="KIJ98191.1"/>
    </source>
</evidence>
<evidence type="ECO:0000313" key="5">
    <source>
        <dbReference type="Proteomes" id="UP000054477"/>
    </source>
</evidence>
<reference evidence="5" key="2">
    <citation type="submission" date="2015-01" db="EMBL/GenBank/DDBJ databases">
        <title>Evolutionary Origins and Diversification of the Mycorrhizal Mutualists.</title>
        <authorList>
            <consortium name="DOE Joint Genome Institute"/>
            <consortium name="Mycorrhizal Genomics Consortium"/>
            <person name="Kohler A."/>
            <person name="Kuo A."/>
            <person name="Nagy L.G."/>
            <person name="Floudas D."/>
            <person name="Copeland A."/>
            <person name="Barry K.W."/>
            <person name="Cichocki N."/>
            <person name="Veneault-Fourrey C."/>
            <person name="LaButti K."/>
            <person name="Lindquist E.A."/>
            <person name="Lipzen A."/>
            <person name="Lundell T."/>
            <person name="Morin E."/>
            <person name="Murat C."/>
            <person name="Riley R."/>
            <person name="Ohm R."/>
            <person name="Sun H."/>
            <person name="Tunlid A."/>
            <person name="Henrissat B."/>
            <person name="Grigoriev I.V."/>
            <person name="Hibbett D.S."/>
            <person name="Martin F."/>
        </authorList>
    </citation>
    <scope>NUCLEOTIDE SEQUENCE [LARGE SCALE GENOMIC DNA]</scope>
    <source>
        <strain evidence="5">LaAM-08-1</strain>
    </source>
</reference>
<evidence type="ECO:0000256" key="2">
    <source>
        <dbReference type="SAM" id="Phobius"/>
    </source>
</evidence>
<dbReference type="Proteomes" id="UP000054477">
    <property type="component" value="Unassembled WGS sequence"/>
</dbReference>
<dbReference type="HOGENOM" id="CLU_1468386_0_0_1"/>
<feature type="signal peptide" evidence="3">
    <location>
        <begin position="1"/>
        <end position="23"/>
    </location>
</feature>
<feature type="chain" id="PRO_5002216854" description="Mid2 domain-containing protein" evidence="3">
    <location>
        <begin position="24"/>
        <end position="184"/>
    </location>
</feature>
<feature type="transmembrane region" description="Helical" evidence="2">
    <location>
        <begin position="127"/>
        <end position="148"/>
    </location>
</feature>
<feature type="compositionally biased region" description="Low complexity" evidence="1">
    <location>
        <begin position="91"/>
        <end position="120"/>
    </location>
</feature>
<accession>A0A0C9XKS9</accession>
<sequence length="184" mass="19311">MCSTVIYSLLSACAACQLRLVSSRTFYRRNCETVYSQVFLAPIPPTTSVPSYAYLDVIASDNFNIASAIAASGESPASSATKSPSISITKNSDTVPNTNVPTPSDPSTTSTPPAATDSTNNNSKVPIIAAAVGAAGVVVAAIIGAGCWRGCLRRQGKRWRGDKEIPLNGPSTSRRPASFFSYRN</sequence>
<keyword evidence="2" id="KW-0812">Transmembrane</keyword>
<dbReference type="EMBL" id="KN838675">
    <property type="protein sequence ID" value="KIJ98191.1"/>
    <property type="molecule type" value="Genomic_DNA"/>
</dbReference>
<feature type="compositionally biased region" description="Polar residues" evidence="1">
    <location>
        <begin position="169"/>
        <end position="184"/>
    </location>
</feature>